<evidence type="ECO:0000256" key="1">
    <source>
        <dbReference type="ARBA" id="ARBA00004202"/>
    </source>
</evidence>
<feature type="transmembrane region" description="Helical" evidence="7">
    <location>
        <begin position="7"/>
        <end position="24"/>
    </location>
</feature>
<evidence type="ECO:0000256" key="3">
    <source>
        <dbReference type="ARBA" id="ARBA00022475"/>
    </source>
</evidence>
<dbReference type="InterPro" id="IPR043148">
    <property type="entry name" value="TagF_C"/>
</dbReference>
<dbReference type="PANTHER" id="PTHR37316:SF3">
    <property type="entry name" value="TEICHOIC ACID GLYCEROL-PHOSPHATE TRANSFERASE"/>
    <property type="match status" value="1"/>
</dbReference>
<dbReference type="InterPro" id="IPR007554">
    <property type="entry name" value="Glycerophosphate_synth"/>
</dbReference>
<dbReference type="AlphaFoldDB" id="A0A242JXI3"/>
<evidence type="ECO:0000313" key="10">
    <source>
        <dbReference type="Proteomes" id="UP000195141"/>
    </source>
</evidence>
<dbReference type="OrthoDB" id="9811865at2"/>
<gene>
    <name evidence="9" type="ORF">A5888_003594</name>
    <name evidence="8" type="ORF">A5888_004025</name>
</gene>
<protein>
    <submittedName>
        <fullName evidence="9">CDP-glycerol glycerophosphotransferase</fullName>
    </submittedName>
</protein>
<dbReference type="Gene3D" id="3.40.50.12580">
    <property type="match status" value="1"/>
</dbReference>
<evidence type="ECO:0000256" key="6">
    <source>
        <dbReference type="ARBA" id="ARBA00023136"/>
    </source>
</evidence>
<evidence type="ECO:0000256" key="7">
    <source>
        <dbReference type="SAM" id="Phobius"/>
    </source>
</evidence>
<dbReference type="PANTHER" id="PTHR37316">
    <property type="entry name" value="TEICHOIC ACID GLYCEROL-PHOSPHATE PRIMASE"/>
    <property type="match status" value="1"/>
</dbReference>
<keyword evidence="7" id="KW-1133">Transmembrane helix</keyword>
<reference evidence="9" key="2">
    <citation type="submission" date="2017-05" db="EMBL/GenBank/DDBJ databases">
        <authorList>
            <consortium name="The Broad Institute Genomics Platform"/>
            <consortium name="The Broad Institute Genomic Center for Infectious Diseases"/>
            <person name="Earl A."/>
            <person name="Manson A."/>
            <person name="Schwartman J."/>
            <person name="Gilmore M."/>
            <person name="Abouelleil A."/>
            <person name="Cao P."/>
            <person name="Chapman S."/>
            <person name="Cusick C."/>
            <person name="Shea T."/>
            <person name="Young S."/>
            <person name="Neafsey D."/>
            <person name="Nusbaum C."/>
            <person name="Birren B."/>
        </authorList>
    </citation>
    <scope>NUCLEOTIDE SEQUENCE</scope>
    <source>
        <strain evidence="9">9E7_DIV0242</strain>
    </source>
</reference>
<proteinExistence type="inferred from homology"/>
<dbReference type="Pfam" id="PF04464">
    <property type="entry name" value="Glyphos_transf"/>
    <property type="match status" value="1"/>
</dbReference>
<reference evidence="9" key="3">
    <citation type="submission" date="2024-03" db="EMBL/GenBank/DDBJ databases">
        <title>The Genome Sequence of Enterococcus sp. DIV0242b.</title>
        <authorList>
            <consortium name="The Broad Institute Genomics Platform"/>
            <consortium name="The Broad Institute Microbial Omics Core"/>
            <consortium name="The Broad Institute Genomic Center for Infectious Diseases"/>
            <person name="Earl A."/>
            <person name="Manson A."/>
            <person name="Gilmore M."/>
            <person name="Schwartman J."/>
            <person name="Shea T."/>
            <person name="Abouelleil A."/>
            <person name="Cao P."/>
            <person name="Chapman S."/>
            <person name="Cusick C."/>
            <person name="Young S."/>
            <person name="Neafsey D."/>
            <person name="Nusbaum C."/>
            <person name="Birren B."/>
        </authorList>
    </citation>
    <scope>NUCLEOTIDE SEQUENCE</scope>
    <source>
        <strain evidence="9">9E7_DIV0242</strain>
    </source>
</reference>
<keyword evidence="4" id="KW-0808">Transferase</keyword>
<dbReference type="GO" id="GO:0005886">
    <property type="term" value="C:plasma membrane"/>
    <property type="evidence" value="ECO:0007669"/>
    <property type="project" value="UniProtKB-SubCell"/>
</dbReference>
<keyword evidence="6 7" id="KW-0472">Membrane</keyword>
<evidence type="ECO:0000256" key="2">
    <source>
        <dbReference type="ARBA" id="ARBA00010488"/>
    </source>
</evidence>
<evidence type="ECO:0000313" key="9">
    <source>
        <dbReference type="EMBL" id="WYJ91826.1"/>
    </source>
</evidence>
<dbReference type="Gene3D" id="3.40.50.11820">
    <property type="match status" value="1"/>
</dbReference>
<evidence type="ECO:0000256" key="4">
    <source>
        <dbReference type="ARBA" id="ARBA00022679"/>
    </source>
</evidence>
<reference evidence="8" key="1">
    <citation type="submission" date="2017-05" db="EMBL/GenBank/DDBJ databases">
        <title>The Genome Sequence of Enterococcus sp. 9E7_DIV0242.</title>
        <authorList>
            <consortium name="The Broad Institute Genomics Platform"/>
            <consortium name="The Broad Institute Genomic Center for Infectious Diseases"/>
            <person name="Earl A."/>
            <person name="Manson A."/>
            <person name="Schwartman J."/>
            <person name="Gilmore M."/>
            <person name="Abouelleil A."/>
            <person name="Cao P."/>
            <person name="Chapman S."/>
            <person name="Cusick C."/>
            <person name="Shea T."/>
            <person name="Young S."/>
            <person name="Neafsey D."/>
            <person name="Nusbaum C."/>
            <person name="Birren B."/>
        </authorList>
    </citation>
    <scope>NUCLEOTIDE SEQUENCE [LARGE SCALE GENOMIC DNA]</scope>
    <source>
        <strain evidence="8">9E7_DIV0242</strain>
    </source>
</reference>
<dbReference type="Proteomes" id="UP000195141">
    <property type="component" value="Chromosome"/>
</dbReference>
<dbReference type="InterPro" id="IPR043149">
    <property type="entry name" value="TagF_N"/>
</dbReference>
<dbReference type="InterPro" id="IPR051612">
    <property type="entry name" value="Teichoic_Acid_Biosynth"/>
</dbReference>
<accession>A0A242JXI3</accession>
<keyword evidence="10" id="KW-1185">Reference proteome</keyword>
<dbReference type="SUPFAM" id="SSF53756">
    <property type="entry name" value="UDP-Glycosyltransferase/glycogen phosphorylase"/>
    <property type="match status" value="1"/>
</dbReference>
<keyword evidence="7" id="KW-0812">Transmembrane</keyword>
<dbReference type="RefSeq" id="WP_086350993.1">
    <property type="nucleotide sequence ID" value="NZ_CP147247.1"/>
</dbReference>
<comment type="subcellular location">
    <subcellularLocation>
        <location evidence="1">Cell membrane</location>
        <topology evidence="1">Peripheral membrane protein</topology>
    </subcellularLocation>
</comment>
<keyword evidence="5" id="KW-0777">Teichoic acid biosynthesis</keyword>
<sequence>MRKRIETVYHSIVKCLFFILGYFPKKKLLFFESFHGKQYSDNPRAIYEYVRNNHPDYQCIWAVKKGYEAYFDSYKVPYVRRLGVRWLLTMPRATYWIFNTRMPSWMKKSQHTVYVQTWHGTPLKKLGLDIEAIKMPGINTVEYQQDIIQEASRWDILISPNAYSTECFRSAFAYEGKILETGYPRNDVLVRTENKEAYIRSIKKKLGIEEKKKVILYAPTWRDDHYFSQGAYRYENHFPFQEMLHADKDLVIVTRLHYLIAEKLDISSYGSAVIDGSAYEDIRDLYMIADILITDYSSVMFDFALTDKPMLFYMYDYKNYEEAIRGFYFDPHTILPGPIVMEEEVLVSEVLAILNGTALENDIRYSQFKRQFVHLSETSSAEEVITYVFGMESK</sequence>
<dbReference type="EMBL" id="NGMM01000009">
    <property type="protein sequence ID" value="OTP09829.1"/>
    <property type="molecule type" value="Genomic_DNA"/>
</dbReference>
<dbReference type="GO" id="GO:0019350">
    <property type="term" value="P:teichoic acid biosynthetic process"/>
    <property type="evidence" value="ECO:0007669"/>
    <property type="project" value="UniProtKB-KW"/>
</dbReference>
<dbReference type="EMBL" id="CP147247">
    <property type="protein sequence ID" value="WYJ91826.1"/>
    <property type="molecule type" value="Genomic_DNA"/>
</dbReference>
<evidence type="ECO:0000313" key="8">
    <source>
        <dbReference type="EMBL" id="OTP09829.1"/>
    </source>
</evidence>
<name>A0A242JXI3_9ENTE</name>
<organism evidence="8">
    <name type="scientific">Candidatus Enterococcus clewellii</name>
    <dbReference type="NCBI Taxonomy" id="1834193"/>
    <lineage>
        <taxon>Bacteria</taxon>
        <taxon>Bacillati</taxon>
        <taxon>Bacillota</taxon>
        <taxon>Bacilli</taxon>
        <taxon>Lactobacillales</taxon>
        <taxon>Enterococcaceae</taxon>
        <taxon>Enterococcus</taxon>
    </lineage>
</organism>
<evidence type="ECO:0000256" key="5">
    <source>
        <dbReference type="ARBA" id="ARBA00022944"/>
    </source>
</evidence>
<keyword evidence="3" id="KW-1003">Cell membrane</keyword>
<dbReference type="GO" id="GO:0047355">
    <property type="term" value="F:CDP-glycerol glycerophosphotransferase activity"/>
    <property type="evidence" value="ECO:0007669"/>
    <property type="project" value="InterPro"/>
</dbReference>
<comment type="similarity">
    <text evidence="2">Belongs to the CDP-glycerol glycerophosphotransferase family.</text>
</comment>